<dbReference type="Proteomes" id="UP000281343">
    <property type="component" value="Unassembled WGS sequence"/>
</dbReference>
<reference evidence="1 2" key="1">
    <citation type="submission" date="2018-10" db="EMBL/GenBank/DDBJ databases">
        <authorList>
            <person name="Jung H.S."/>
            <person name="Jeon C.O."/>
        </authorList>
    </citation>
    <scope>NUCLEOTIDE SEQUENCE [LARGE SCALE GENOMIC DNA]</scope>
    <source>
        <strain evidence="1 2">MA-7-27</strain>
    </source>
</reference>
<proteinExistence type="predicted"/>
<protein>
    <submittedName>
        <fullName evidence="1">Uncharacterized protein</fullName>
    </submittedName>
</protein>
<comment type="caution">
    <text evidence="1">The sequence shown here is derived from an EMBL/GenBank/DDBJ whole genome shotgun (WGS) entry which is preliminary data.</text>
</comment>
<organism evidence="1 2">
    <name type="scientific">Rhodophyticola porphyridii</name>
    <dbReference type="NCBI Taxonomy" id="1852017"/>
    <lineage>
        <taxon>Bacteria</taxon>
        <taxon>Pseudomonadati</taxon>
        <taxon>Pseudomonadota</taxon>
        <taxon>Alphaproteobacteria</taxon>
        <taxon>Rhodobacterales</taxon>
        <taxon>Roseobacteraceae</taxon>
        <taxon>Rhodophyticola</taxon>
    </lineage>
</organism>
<evidence type="ECO:0000313" key="1">
    <source>
        <dbReference type="EMBL" id="RMA43891.1"/>
    </source>
</evidence>
<evidence type="ECO:0000313" key="2">
    <source>
        <dbReference type="Proteomes" id="UP000281343"/>
    </source>
</evidence>
<sequence length="59" mass="6537">MARSVSEARISQALVVALAGPSTVVTPRMPMAGEDWMRRAGSMRTKGRRFLPRKTRLHG</sequence>
<name>A0A3L9Y579_9RHOB</name>
<gene>
    <name evidence="1" type="ORF">D9R08_02925</name>
</gene>
<accession>A0A3L9Y579</accession>
<dbReference type="EMBL" id="RCNT01000001">
    <property type="protein sequence ID" value="RMA43891.1"/>
    <property type="molecule type" value="Genomic_DNA"/>
</dbReference>
<keyword evidence="2" id="KW-1185">Reference proteome</keyword>
<dbReference type="AlphaFoldDB" id="A0A3L9Y579"/>